<keyword evidence="2" id="KW-0413">Isomerase</keyword>
<dbReference type="OrthoDB" id="9788221at2"/>
<dbReference type="PANTHER" id="PTHR13774:SF17">
    <property type="entry name" value="PHENAZINE BIOSYNTHESIS-LIKE DOMAIN-CONTAINING PROTEIN"/>
    <property type="match status" value="1"/>
</dbReference>
<dbReference type="PANTHER" id="PTHR13774">
    <property type="entry name" value="PHENAZINE BIOSYNTHESIS PROTEIN"/>
    <property type="match status" value="1"/>
</dbReference>
<dbReference type="Gene3D" id="3.10.310.10">
    <property type="entry name" value="Diaminopimelate Epimerase, Chain A, domain 1"/>
    <property type="match status" value="2"/>
</dbReference>
<sequence>MPRYPLYQVDAFAEGPFTGNPAAVVPLAAWLPDETLLAIAEENNLSETAFFVPLPPESGADYHLRWFTPTFEIDLCGHATLASAWVAFNELGFTGPCVRFRSQSGPLAVTNENGVLTLDFPSWPPSPTPVTEEMVRAFGATPLEAHAGRDLLCVFADEDVVRGLTPDHAAFHKLPYVCNIASAPGKTGGAYDFVSRVFCPEVGVPEDPVTGSAHSLLTPFWAARLGKTRLRAWQASKRGGRLECELAGDRVRIAGRAALYLRGEIVALGR</sequence>
<dbReference type="Proteomes" id="UP000198324">
    <property type="component" value="Unassembled WGS sequence"/>
</dbReference>
<evidence type="ECO:0000256" key="1">
    <source>
        <dbReference type="ARBA" id="ARBA00008270"/>
    </source>
</evidence>
<dbReference type="EMBL" id="FZOC01000001">
    <property type="protein sequence ID" value="SNR65049.1"/>
    <property type="molecule type" value="Genomic_DNA"/>
</dbReference>
<protein>
    <submittedName>
        <fullName evidence="4">Phenazine biosynthesis protein PhzF family</fullName>
    </submittedName>
</protein>
<dbReference type="RefSeq" id="WP_089271576.1">
    <property type="nucleotide sequence ID" value="NZ_FZOC01000001.1"/>
</dbReference>
<keyword evidence="5" id="KW-1185">Reference proteome</keyword>
<dbReference type="GO" id="GO:0016853">
    <property type="term" value="F:isomerase activity"/>
    <property type="evidence" value="ECO:0007669"/>
    <property type="project" value="UniProtKB-KW"/>
</dbReference>
<dbReference type="PIRSF" id="PIRSF016184">
    <property type="entry name" value="PhzC_PhzF"/>
    <property type="match status" value="1"/>
</dbReference>
<dbReference type="GO" id="GO:0005737">
    <property type="term" value="C:cytoplasm"/>
    <property type="evidence" value="ECO:0007669"/>
    <property type="project" value="TreeGrafter"/>
</dbReference>
<comment type="similarity">
    <text evidence="1">Belongs to the PhzF family.</text>
</comment>
<evidence type="ECO:0000313" key="4">
    <source>
        <dbReference type="EMBL" id="SNR65049.1"/>
    </source>
</evidence>
<dbReference type="Pfam" id="PF02567">
    <property type="entry name" value="PhzC-PhzF"/>
    <property type="match status" value="1"/>
</dbReference>
<name>A0A238Y415_9BACT</name>
<feature type="active site" evidence="3">
    <location>
        <position position="47"/>
    </location>
</feature>
<proteinExistence type="inferred from homology"/>
<dbReference type="InterPro" id="IPR003719">
    <property type="entry name" value="Phenazine_PhzF-like"/>
</dbReference>
<accession>A0A238Y415</accession>
<dbReference type="AlphaFoldDB" id="A0A238Y415"/>
<gene>
    <name evidence="4" type="ORF">SAMN04488503_0613</name>
</gene>
<evidence type="ECO:0000256" key="2">
    <source>
        <dbReference type="ARBA" id="ARBA00023235"/>
    </source>
</evidence>
<organism evidence="4 5">
    <name type="scientific">Humidesulfovibrio mexicanus</name>
    <dbReference type="NCBI Taxonomy" id="147047"/>
    <lineage>
        <taxon>Bacteria</taxon>
        <taxon>Pseudomonadati</taxon>
        <taxon>Thermodesulfobacteriota</taxon>
        <taxon>Desulfovibrionia</taxon>
        <taxon>Desulfovibrionales</taxon>
        <taxon>Desulfovibrionaceae</taxon>
        <taxon>Humidesulfovibrio</taxon>
    </lineage>
</organism>
<evidence type="ECO:0000256" key="3">
    <source>
        <dbReference type="PIRSR" id="PIRSR016184-1"/>
    </source>
</evidence>
<dbReference type="SUPFAM" id="SSF54506">
    <property type="entry name" value="Diaminopimelate epimerase-like"/>
    <property type="match status" value="1"/>
</dbReference>
<evidence type="ECO:0000313" key="5">
    <source>
        <dbReference type="Proteomes" id="UP000198324"/>
    </source>
</evidence>
<dbReference type="NCBIfam" id="TIGR00654">
    <property type="entry name" value="PhzF_family"/>
    <property type="match status" value="1"/>
</dbReference>
<reference evidence="4 5" key="1">
    <citation type="submission" date="2017-06" db="EMBL/GenBank/DDBJ databases">
        <authorList>
            <person name="Kim H.J."/>
            <person name="Triplett B.A."/>
        </authorList>
    </citation>
    <scope>NUCLEOTIDE SEQUENCE [LARGE SCALE GENOMIC DNA]</scope>
    <source>
        <strain evidence="4 5">DSM 13116</strain>
    </source>
</reference>